<organism evidence="11 12">
    <name type="scientific">Rubroshorea leprosula</name>
    <dbReference type="NCBI Taxonomy" id="152421"/>
    <lineage>
        <taxon>Eukaryota</taxon>
        <taxon>Viridiplantae</taxon>
        <taxon>Streptophyta</taxon>
        <taxon>Embryophyta</taxon>
        <taxon>Tracheophyta</taxon>
        <taxon>Spermatophyta</taxon>
        <taxon>Magnoliopsida</taxon>
        <taxon>eudicotyledons</taxon>
        <taxon>Gunneridae</taxon>
        <taxon>Pentapetalae</taxon>
        <taxon>rosids</taxon>
        <taxon>malvids</taxon>
        <taxon>Malvales</taxon>
        <taxon>Dipterocarpaceae</taxon>
        <taxon>Rubroshorea</taxon>
    </lineage>
</organism>
<dbReference type="GO" id="GO:0007018">
    <property type="term" value="P:microtubule-based movement"/>
    <property type="evidence" value="ECO:0007669"/>
    <property type="project" value="InterPro"/>
</dbReference>
<dbReference type="PROSITE" id="PS00411">
    <property type="entry name" value="KINESIN_MOTOR_1"/>
    <property type="match status" value="1"/>
</dbReference>
<dbReference type="PANTHER" id="PTHR47972:SF12">
    <property type="entry name" value="KINESIN-LIKE PROTEIN KIN-14H"/>
    <property type="match status" value="1"/>
</dbReference>
<comment type="caution">
    <text evidence="11">The sequence shown here is derived from an EMBL/GenBank/DDBJ whole genome shotgun (WGS) entry which is preliminary data.</text>
</comment>
<evidence type="ECO:0000313" key="12">
    <source>
        <dbReference type="Proteomes" id="UP001054252"/>
    </source>
</evidence>
<feature type="region of interest" description="Disordered" evidence="8">
    <location>
        <begin position="327"/>
        <end position="352"/>
    </location>
</feature>
<evidence type="ECO:0000313" key="11">
    <source>
        <dbReference type="EMBL" id="GKV18467.1"/>
    </source>
</evidence>
<dbReference type="GO" id="GO:0008017">
    <property type="term" value="F:microtubule binding"/>
    <property type="evidence" value="ECO:0007669"/>
    <property type="project" value="InterPro"/>
</dbReference>
<accession>A0AAV5K3L7</accession>
<dbReference type="Proteomes" id="UP001054252">
    <property type="component" value="Unassembled WGS sequence"/>
</dbReference>
<feature type="compositionally biased region" description="Polar residues" evidence="8">
    <location>
        <begin position="908"/>
        <end position="919"/>
    </location>
</feature>
<keyword evidence="2" id="KW-0493">Microtubule</keyword>
<evidence type="ECO:0000256" key="1">
    <source>
        <dbReference type="ARBA" id="ARBA00010899"/>
    </source>
</evidence>
<dbReference type="CDD" id="cd21203">
    <property type="entry name" value="CH_AtKIN14-like"/>
    <property type="match status" value="1"/>
</dbReference>
<evidence type="ECO:0000256" key="8">
    <source>
        <dbReference type="SAM" id="MobiDB-lite"/>
    </source>
</evidence>
<evidence type="ECO:0000256" key="6">
    <source>
        <dbReference type="ARBA" id="ARBA00023175"/>
    </source>
</evidence>
<proteinExistence type="inferred from homology"/>
<keyword evidence="5" id="KW-0175">Coiled coil</keyword>
<feature type="region of interest" description="Disordered" evidence="8">
    <location>
        <begin position="878"/>
        <end position="970"/>
    </location>
</feature>
<feature type="domain" description="Calponin-homology (CH)" evidence="9">
    <location>
        <begin position="42"/>
        <end position="164"/>
    </location>
</feature>
<feature type="binding site" evidence="7">
    <location>
        <begin position="597"/>
        <end position="604"/>
    </location>
    <ligand>
        <name>ATP</name>
        <dbReference type="ChEBI" id="CHEBI:30616"/>
    </ligand>
</feature>
<name>A0AAV5K3L7_9ROSI</name>
<keyword evidence="6 7" id="KW-0505">Motor protein</keyword>
<dbReference type="GO" id="GO:0016887">
    <property type="term" value="F:ATP hydrolysis activity"/>
    <property type="evidence" value="ECO:0007669"/>
    <property type="project" value="UniProtKB-ARBA"/>
</dbReference>
<dbReference type="SUPFAM" id="SSF52540">
    <property type="entry name" value="P-loop containing nucleoside triphosphate hydrolases"/>
    <property type="match status" value="1"/>
</dbReference>
<evidence type="ECO:0000259" key="9">
    <source>
        <dbReference type="PROSITE" id="PS50021"/>
    </source>
</evidence>
<dbReference type="GO" id="GO:0003777">
    <property type="term" value="F:microtubule motor activity"/>
    <property type="evidence" value="ECO:0007669"/>
    <property type="project" value="InterPro"/>
</dbReference>
<keyword evidence="12" id="KW-1185">Reference proteome</keyword>
<dbReference type="InterPro" id="IPR027640">
    <property type="entry name" value="Kinesin-like_fam"/>
</dbReference>
<keyword evidence="3 7" id="KW-0547">Nucleotide-binding</keyword>
<dbReference type="AlphaFoldDB" id="A0AAV5K3L7"/>
<evidence type="ECO:0000259" key="10">
    <source>
        <dbReference type="PROSITE" id="PS50067"/>
    </source>
</evidence>
<dbReference type="Gene3D" id="1.10.418.10">
    <property type="entry name" value="Calponin-like domain"/>
    <property type="match status" value="1"/>
</dbReference>
<evidence type="ECO:0000256" key="7">
    <source>
        <dbReference type="PROSITE-ProRule" id="PRU00283"/>
    </source>
</evidence>
<dbReference type="GO" id="GO:0005874">
    <property type="term" value="C:microtubule"/>
    <property type="evidence" value="ECO:0007669"/>
    <property type="project" value="UniProtKB-KW"/>
</dbReference>
<dbReference type="Gene3D" id="3.40.850.10">
    <property type="entry name" value="Kinesin motor domain"/>
    <property type="match status" value="1"/>
</dbReference>
<reference evidence="11 12" key="1">
    <citation type="journal article" date="2021" name="Commun. Biol.">
        <title>The genome of Shorea leprosula (Dipterocarpaceae) highlights the ecological relevance of drought in aseasonal tropical rainforests.</title>
        <authorList>
            <person name="Ng K.K.S."/>
            <person name="Kobayashi M.J."/>
            <person name="Fawcett J.A."/>
            <person name="Hatakeyama M."/>
            <person name="Paape T."/>
            <person name="Ng C.H."/>
            <person name="Ang C.C."/>
            <person name="Tnah L.H."/>
            <person name="Lee C.T."/>
            <person name="Nishiyama T."/>
            <person name="Sese J."/>
            <person name="O'Brien M.J."/>
            <person name="Copetti D."/>
            <person name="Mohd Noor M.I."/>
            <person name="Ong R.C."/>
            <person name="Putra M."/>
            <person name="Sireger I.Z."/>
            <person name="Indrioko S."/>
            <person name="Kosugi Y."/>
            <person name="Izuno A."/>
            <person name="Isagi Y."/>
            <person name="Lee S.L."/>
            <person name="Shimizu K.K."/>
        </authorList>
    </citation>
    <scope>NUCLEOTIDE SEQUENCE [LARGE SCALE GENOMIC DNA]</scope>
    <source>
        <strain evidence="11">214</strain>
    </source>
</reference>
<dbReference type="InterPro" id="IPR001715">
    <property type="entry name" value="CH_dom"/>
</dbReference>
<dbReference type="PROSITE" id="PS50021">
    <property type="entry name" value="CH"/>
    <property type="match status" value="1"/>
</dbReference>
<dbReference type="PANTHER" id="PTHR47972">
    <property type="entry name" value="KINESIN-LIKE PROTEIN KLP-3"/>
    <property type="match status" value="1"/>
</dbReference>
<dbReference type="FunFam" id="1.10.418.10:FF:000062">
    <property type="entry name" value="Kinesin-like protein KIN-14I isoform A"/>
    <property type="match status" value="1"/>
</dbReference>
<dbReference type="CDD" id="cd01366">
    <property type="entry name" value="KISc_C_terminal"/>
    <property type="match status" value="1"/>
</dbReference>
<dbReference type="Pfam" id="PF00307">
    <property type="entry name" value="CH"/>
    <property type="match status" value="1"/>
</dbReference>
<evidence type="ECO:0000256" key="3">
    <source>
        <dbReference type="ARBA" id="ARBA00022741"/>
    </source>
</evidence>
<evidence type="ECO:0000256" key="5">
    <source>
        <dbReference type="ARBA" id="ARBA00023054"/>
    </source>
</evidence>
<dbReference type="InterPro" id="IPR027417">
    <property type="entry name" value="P-loop_NTPase"/>
</dbReference>
<feature type="compositionally biased region" description="Polar residues" evidence="8">
    <location>
        <begin position="1054"/>
        <end position="1069"/>
    </location>
</feature>
<dbReference type="Pfam" id="PF00225">
    <property type="entry name" value="Kinesin"/>
    <property type="match status" value="1"/>
</dbReference>
<evidence type="ECO:0000256" key="2">
    <source>
        <dbReference type="ARBA" id="ARBA00022701"/>
    </source>
</evidence>
<dbReference type="InterPro" id="IPR001752">
    <property type="entry name" value="Kinesin_motor_dom"/>
</dbReference>
<dbReference type="SUPFAM" id="SSF47576">
    <property type="entry name" value="Calponin-homology domain, CH-domain"/>
    <property type="match status" value="1"/>
</dbReference>
<feature type="domain" description="Kinesin motor" evidence="10">
    <location>
        <begin position="513"/>
        <end position="846"/>
    </location>
</feature>
<dbReference type="FunFam" id="3.40.850.10:FF:000045">
    <property type="entry name" value="Kinesin-like protein KIN-14I isoform A"/>
    <property type="match status" value="1"/>
</dbReference>
<keyword evidence="4 7" id="KW-0067">ATP-binding</keyword>
<dbReference type="GO" id="GO:0005524">
    <property type="term" value="F:ATP binding"/>
    <property type="evidence" value="ECO:0007669"/>
    <property type="project" value="UniProtKB-UniRule"/>
</dbReference>
<dbReference type="InterPro" id="IPR036961">
    <property type="entry name" value="Kinesin_motor_dom_sf"/>
</dbReference>
<protein>
    <submittedName>
        <fullName evidence="11">Uncharacterized protein</fullName>
    </submittedName>
</protein>
<feature type="region of interest" description="Disordered" evidence="8">
    <location>
        <begin position="1038"/>
        <end position="1134"/>
    </location>
</feature>
<feature type="compositionally biased region" description="Polar residues" evidence="8">
    <location>
        <begin position="882"/>
        <end position="892"/>
    </location>
</feature>
<feature type="compositionally biased region" description="Low complexity" evidence="8">
    <location>
        <begin position="922"/>
        <end position="935"/>
    </location>
</feature>
<dbReference type="PROSITE" id="PS50067">
    <property type="entry name" value="KINESIN_MOTOR_2"/>
    <property type="match status" value="1"/>
</dbReference>
<evidence type="ECO:0000256" key="4">
    <source>
        <dbReference type="ARBA" id="ARBA00022840"/>
    </source>
</evidence>
<dbReference type="EMBL" id="BPVZ01000050">
    <property type="protein sequence ID" value="GKV18467.1"/>
    <property type="molecule type" value="Genomic_DNA"/>
</dbReference>
<dbReference type="PRINTS" id="PR00380">
    <property type="entry name" value="KINESINHEAVY"/>
</dbReference>
<dbReference type="InterPro" id="IPR019821">
    <property type="entry name" value="Kinesin_motor_CS"/>
</dbReference>
<dbReference type="SMART" id="SM00033">
    <property type="entry name" value="CH"/>
    <property type="match status" value="1"/>
</dbReference>
<gene>
    <name evidence="11" type="ORF">SLEP1_g28844</name>
</gene>
<comment type="similarity">
    <text evidence="1">Belongs to the TRAFAC class myosin-kinesin ATPase superfamily. Kinesin family. KIN-14 subfamily.</text>
</comment>
<sequence>MSTEQALQLSAESIVEDVLQQQAKSNVDFYSMVNSRKAEEASLRRNEAAGWLRKTVGVVAGKDLPAEPSEEDFRLGLRSGIILCNVLNKIQPGSVPKVVERTSDSVLIPDGNALSAFQYFENVRNFLVAVGEMGIPTFDVSDLEKGGKSSRIVNCVLALKSYSEWKQGGGNGSWKYAANAKPPSSGPGSAGKHFLRRNSEPFMNSAMRSLSEKSVDSLFSEQSDTCEADPSTNPLYSLVRAAILDKKQEEIPMIVESMLGKIMEEFEHRLASQNELIKTIQKDAEESSAYSLLSRTISFDSKGEEEAPAMKVEVETPIEVEVEGSTVKAIGAETPKDKQSENESSTQIGKEKCDNQMLVEQRRDEEKEANFLKLREKMLIEQQRRGEASEAHFLKLKQQMFIEQQRRGEASEAHFLKLKQQMLIEQERQEEESKTHLLKQKMLVYKQHQDVQKLKHTLHGTKEVMQLLQVKCLEELNNLGKHLLSLAHAASGYQRVLEENRKLYNQLQDLKGNIRVYCRVRPFLGGQSTRLASVVDNIDEGSISIITPSKYGKDGRKSFTFNKVFRPSATQAEVFSDTQPLIRSVLDGYNVCIFAYGQTGTGKTYTMTGPNELTEEGLGVNYRALSDLFLLSKQRKDTICYEIAVQMLEIYNEQVRDLLVTDGGLNKRYPIEQPKIRNSSSNGINVPDANLVPVSSTSDVINLMNLGHKNRAVGATAMNDRSSRSHSCLTVHVQGRDLTSGTIIHGSMHLVDLAGSERVDKSEVTGDRLKEAVHINKSLSALGDVIASLAQKSPHVPYRNSKLTQLLQDSLGGQAKTLMFVHISPEPEALAETLSTLKFAERVATVELGAAKVNKDIGEVKELKEQIASLKAALARKEAEVDQSNYSQTSSPERLRTKLDTSPLHPKYQSTGDIPSSRRQSLDNTTTTENDSSSTSRRHSLDLQEFSTHSSPWPHVDSPALSIKDDDNESVSSDSVEKVMVNKIENLKFGSLEPQKFFKSCIPVPTKIFPEQNLNKLIANRRDSQDCDVQRIRYEAASTDDSDLDAATSESSETDSLCQSNIPKVTNILNGLGPKAKKPQPKATKSNETRSSIPSLIPSIMQARKGPNAVNSNLQKPGRQQVAVDGKRKLGHAK</sequence>
<dbReference type="SMART" id="SM00129">
    <property type="entry name" value="KISc"/>
    <property type="match status" value="1"/>
</dbReference>
<dbReference type="InterPro" id="IPR036872">
    <property type="entry name" value="CH_dom_sf"/>
</dbReference>